<feature type="compositionally biased region" description="Polar residues" evidence="3">
    <location>
        <begin position="1596"/>
        <end position="1614"/>
    </location>
</feature>
<feature type="compositionally biased region" description="Polar residues" evidence="3">
    <location>
        <begin position="458"/>
        <end position="481"/>
    </location>
</feature>
<feature type="compositionally biased region" description="Acidic residues" evidence="3">
    <location>
        <begin position="448"/>
        <end position="457"/>
    </location>
</feature>
<dbReference type="GeneID" id="87859292"/>
<feature type="compositionally biased region" description="Polar residues" evidence="3">
    <location>
        <begin position="504"/>
        <end position="520"/>
    </location>
</feature>
<keyword evidence="5" id="KW-1185">Reference proteome</keyword>
<dbReference type="EMBL" id="JAUEPP010000001">
    <property type="protein sequence ID" value="KAK3354738.1"/>
    <property type="molecule type" value="Genomic_DNA"/>
</dbReference>
<feature type="region of interest" description="Disordered" evidence="3">
    <location>
        <begin position="44"/>
        <end position="294"/>
    </location>
</feature>
<dbReference type="Proteomes" id="UP001278500">
    <property type="component" value="Unassembled WGS sequence"/>
</dbReference>
<feature type="compositionally biased region" description="Basic and acidic residues" evidence="3">
    <location>
        <begin position="374"/>
        <end position="385"/>
    </location>
</feature>
<dbReference type="PANTHER" id="PTHR45093">
    <property type="entry name" value="TRANSCRIPTION ACTIVATOR MSS11"/>
    <property type="match status" value="1"/>
</dbReference>
<feature type="compositionally biased region" description="Low complexity" evidence="3">
    <location>
        <begin position="133"/>
        <end position="144"/>
    </location>
</feature>
<feature type="compositionally biased region" description="Polar residues" evidence="3">
    <location>
        <begin position="764"/>
        <end position="788"/>
    </location>
</feature>
<organism evidence="4 5">
    <name type="scientific">Neurospora tetraspora</name>
    <dbReference type="NCBI Taxonomy" id="94610"/>
    <lineage>
        <taxon>Eukaryota</taxon>
        <taxon>Fungi</taxon>
        <taxon>Dikarya</taxon>
        <taxon>Ascomycota</taxon>
        <taxon>Pezizomycotina</taxon>
        <taxon>Sordariomycetes</taxon>
        <taxon>Sordariomycetidae</taxon>
        <taxon>Sordariales</taxon>
        <taxon>Sordariaceae</taxon>
        <taxon>Neurospora</taxon>
    </lineage>
</organism>
<feature type="region of interest" description="Disordered" evidence="3">
    <location>
        <begin position="1594"/>
        <end position="1663"/>
    </location>
</feature>
<feature type="compositionally biased region" description="Polar residues" evidence="3">
    <location>
        <begin position="737"/>
        <end position="748"/>
    </location>
</feature>
<feature type="compositionally biased region" description="Low complexity" evidence="3">
    <location>
        <begin position="847"/>
        <end position="867"/>
    </location>
</feature>
<feature type="region of interest" description="Disordered" evidence="3">
    <location>
        <begin position="309"/>
        <end position="617"/>
    </location>
</feature>
<dbReference type="PANTHER" id="PTHR45093:SF2">
    <property type="entry name" value="LISH DOMAIN-CONTAINING PROTEIN"/>
    <property type="match status" value="1"/>
</dbReference>
<feature type="compositionally biased region" description="Basic and acidic residues" evidence="3">
    <location>
        <begin position="966"/>
        <end position="983"/>
    </location>
</feature>
<evidence type="ECO:0000256" key="2">
    <source>
        <dbReference type="ARBA" id="ARBA00023242"/>
    </source>
</evidence>
<feature type="region of interest" description="Disordered" evidence="3">
    <location>
        <begin position="720"/>
        <end position="952"/>
    </location>
</feature>
<evidence type="ECO:0000256" key="1">
    <source>
        <dbReference type="ARBA" id="ARBA00004123"/>
    </source>
</evidence>
<feature type="compositionally biased region" description="Acidic residues" evidence="3">
    <location>
        <begin position="403"/>
        <end position="414"/>
    </location>
</feature>
<feature type="region of interest" description="Disordered" evidence="3">
    <location>
        <begin position="1427"/>
        <end position="1448"/>
    </location>
</feature>
<feature type="compositionally biased region" description="Low complexity" evidence="3">
    <location>
        <begin position="268"/>
        <end position="282"/>
    </location>
</feature>
<feature type="compositionally biased region" description="Polar residues" evidence="3">
    <location>
        <begin position="1290"/>
        <end position="1300"/>
    </location>
</feature>
<dbReference type="RefSeq" id="XP_062686116.1">
    <property type="nucleotide sequence ID" value="XM_062822138.1"/>
</dbReference>
<comment type="subcellular location">
    <subcellularLocation>
        <location evidence="1">Nucleus</location>
    </subcellularLocation>
</comment>
<keyword evidence="2" id="KW-0539">Nucleus</keyword>
<feature type="compositionally biased region" description="Low complexity" evidence="3">
    <location>
        <begin position="1017"/>
        <end position="1031"/>
    </location>
</feature>
<sequence>MSRNKQPLTAATANPNAASAAAAVFKRNETQQASNLSAAAAAAALRARPITPTNVAEVQTKRTVRRSASVASTRTNPDARGRPNLRRSGSSSSMTERTFRSPSPHRPDSRNSGRRQSQSIEDLPPVPALPKNVATTVGTAGAGAPQKSAHRRTQSMGVERVPSQKLGTDDAPSWFGPAKVRDLSSVRRTDPAMASPPSSPPQIAMHQEDRPESRASSINFSYPARVRVGSPPVSPADTRSTTDFPAQDSQSAVQPQRSRGSLLLEAGTPSSTRPRASSASAADKTLVYDPNSRRMIRRSDLLAVEHAIIAASQQPTRSKKKKHPPKAGTHLAQGTVGRTKSNVPTSDQTGNTGTTRTAPQVQVPAPVQQSPAVHDSRQETEERSPSRSAVTSPATEPQSTEQPQEEDSEVEEEVITDHHHPTTSTPMVVTKDGRPMVRRLPSIVREEPELEESESDETNTSRVSSALDSVPSRQRIVSHTRSQSEQQPIQSSSQASLLPIRAASVSQKKNQPHRTSSISPARQAHFGPVQDTLTVRHSPPPRSVSPRKSALKQTSPVRGPSPSDLSSEASWSTDRPVKRKKSVRVSFDDETQPAVAEPAPKERSISPPLASPTGIRRWANADLSATLDDEEVMKPRPALPSFGSVRNVRKPQLQEAKEDERPLRPIGDVAYTTPYNTPLPLSPMAESFAQSSDYAIGGVLQREREERVRSPANISRFREPLPPVVTSVEGSGYASDSDGSTSLASEMTGSLYEYPSFMDPPQQPRRNSLSSPQVSPVKTAFQNGNTPAIDSRFAQEEARRRNSAPNIPIISLTQPTPPVSQNETPKFFVEVPGGFPEDSDTSKSSATGVEQVTGQQTTGTQSQPTSESESDDSSVYADAHEDLSEAEGEGFQSLNAVLDFPGANNSRQHEVPDTPSPPDPPRSLVPALSTATTAIGSHSGESPQEDDWERAKAYWRSLTAERRAQLEREAKEDAGIEGDREEMSAPVEKPRRKKSVERRNSERQALAVQTARQMMLEQQQQQQQQQQAPPQEEQPRKKKTKGKAKETATPAPAPARVIPERTYQIKPGSKWEEPEVPVAPVASTMTMRTTMRSAPPQPKAAPVNDGPRLRKSLRSEPPVDRRASYPDPAPVPSTPQPTKRERRAASEANIPRASTIRLASTHQSHVKRRDSTSSESSFKRARASSAGNGLSAGGFPKSLRPNSPAAGSVDSRGSGSKLLTSLRAMTPTNSNSRLDTPPSSRGTVGSGMGMGMRTTLRDSAASNGGRRSSGGMKMPTLGKKGGASEKKRTSTGSKFSSRFGDSSDEEDARISSRFRSRFDESSDEDEVVPPVPVVPSRLRGSASAPVAAAGRSMALGSMHGRQVSIAEEEEGGYDYSNGVVNGNGNARGSVGSIGGHQKLSKTARLGSAISSTQADYDNDVAAGNEELSRTRSGRGHILPTSQTAPNVRTSDIPAAAEQHRPKRGLMSVFSRKKYHHQHVQEGADAIARPEAPTESAVRRDTKLERSKAKLKGLRNQGQVDQDQEVDVEERLRTPATIDTNNTSEISPKSHPHPRLQKRGSIMPSFSLPGRGEKAPPPVEETMNGGGIPMPGFIRRSGTTTNLNSGSLGTRSISGGSAHPNGPFAPGLASRRTSTATALSAVGTAGNEVVPPERSETPTGKKKKFGALRRMFGRTDNGSG</sequence>
<protein>
    <submittedName>
        <fullName evidence="4">Uncharacterized protein</fullName>
    </submittedName>
</protein>
<evidence type="ECO:0000313" key="5">
    <source>
        <dbReference type="Proteomes" id="UP001278500"/>
    </source>
</evidence>
<name>A0AAE0JP21_9PEZI</name>
<accession>A0AAE0JP21</accession>
<feature type="compositionally biased region" description="Polar residues" evidence="3">
    <location>
        <begin position="87"/>
        <end position="96"/>
    </location>
</feature>
<proteinExistence type="predicted"/>
<feature type="compositionally biased region" description="Low complexity" evidence="3">
    <location>
        <begin position="1259"/>
        <end position="1271"/>
    </location>
</feature>
<evidence type="ECO:0000256" key="3">
    <source>
        <dbReference type="SAM" id="MobiDB-lite"/>
    </source>
</evidence>
<feature type="compositionally biased region" description="Polar residues" evidence="3">
    <location>
        <begin position="1439"/>
        <end position="1448"/>
    </location>
</feature>
<feature type="region of interest" description="Disordered" evidence="3">
    <location>
        <begin position="629"/>
        <end position="671"/>
    </location>
</feature>
<feature type="compositionally biased region" description="Pro residues" evidence="3">
    <location>
        <begin position="914"/>
        <end position="923"/>
    </location>
</feature>
<feature type="compositionally biased region" description="Low complexity" evidence="3">
    <location>
        <begin position="483"/>
        <end position="496"/>
    </location>
</feature>
<feature type="compositionally biased region" description="Basic and acidic residues" evidence="3">
    <location>
        <begin position="1113"/>
        <end position="1124"/>
    </location>
</feature>
<feature type="compositionally biased region" description="Polar residues" evidence="3">
    <location>
        <begin position="336"/>
        <end position="357"/>
    </location>
</feature>
<comment type="caution">
    <text evidence="4">The sequence shown here is derived from an EMBL/GenBank/DDBJ whole genome shotgun (WGS) entry which is preliminary data.</text>
</comment>
<feature type="compositionally biased region" description="Polar residues" evidence="3">
    <location>
        <begin position="929"/>
        <end position="942"/>
    </location>
</feature>
<feature type="compositionally biased region" description="Polar residues" evidence="3">
    <location>
        <begin position="237"/>
        <end position="259"/>
    </location>
</feature>
<feature type="region of interest" description="Disordered" evidence="3">
    <location>
        <begin position="1538"/>
        <end position="1579"/>
    </location>
</feature>
<dbReference type="GO" id="GO:0005634">
    <property type="term" value="C:nucleus"/>
    <property type="evidence" value="ECO:0007669"/>
    <property type="project" value="UniProtKB-SubCell"/>
</dbReference>
<evidence type="ECO:0000313" key="4">
    <source>
        <dbReference type="EMBL" id="KAK3354738.1"/>
    </source>
</evidence>
<reference evidence="4" key="1">
    <citation type="journal article" date="2023" name="Mol. Phylogenet. Evol.">
        <title>Genome-scale phylogeny and comparative genomics of the fungal order Sordariales.</title>
        <authorList>
            <person name="Hensen N."/>
            <person name="Bonometti L."/>
            <person name="Westerberg I."/>
            <person name="Brannstrom I.O."/>
            <person name="Guillou S."/>
            <person name="Cros-Aarteil S."/>
            <person name="Calhoun S."/>
            <person name="Haridas S."/>
            <person name="Kuo A."/>
            <person name="Mondo S."/>
            <person name="Pangilinan J."/>
            <person name="Riley R."/>
            <person name="LaButti K."/>
            <person name="Andreopoulos B."/>
            <person name="Lipzen A."/>
            <person name="Chen C."/>
            <person name="Yan M."/>
            <person name="Daum C."/>
            <person name="Ng V."/>
            <person name="Clum A."/>
            <person name="Steindorff A."/>
            <person name="Ohm R.A."/>
            <person name="Martin F."/>
            <person name="Silar P."/>
            <person name="Natvig D.O."/>
            <person name="Lalanne C."/>
            <person name="Gautier V."/>
            <person name="Ament-Velasquez S.L."/>
            <person name="Kruys A."/>
            <person name="Hutchinson M.I."/>
            <person name="Powell A.J."/>
            <person name="Barry K."/>
            <person name="Miller A.N."/>
            <person name="Grigoriev I.V."/>
            <person name="Debuchy R."/>
            <person name="Gladieux P."/>
            <person name="Hiltunen Thoren M."/>
            <person name="Johannesson H."/>
        </authorList>
    </citation>
    <scope>NUCLEOTIDE SEQUENCE</scope>
    <source>
        <strain evidence="4">CBS 560.94</strain>
    </source>
</reference>
<feature type="compositionally biased region" description="Polar residues" evidence="3">
    <location>
        <begin position="1226"/>
        <end position="1243"/>
    </location>
</feature>
<feature type="compositionally biased region" description="Polar residues" evidence="3">
    <location>
        <begin position="563"/>
        <end position="573"/>
    </location>
</feature>
<feature type="compositionally biased region" description="Basic and acidic residues" evidence="3">
    <location>
        <begin position="179"/>
        <end position="190"/>
    </location>
</feature>
<reference evidence="4" key="2">
    <citation type="submission" date="2023-06" db="EMBL/GenBank/DDBJ databases">
        <authorList>
            <consortium name="Lawrence Berkeley National Laboratory"/>
            <person name="Haridas S."/>
            <person name="Hensen N."/>
            <person name="Bonometti L."/>
            <person name="Westerberg I."/>
            <person name="Brannstrom I.O."/>
            <person name="Guillou S."/>
            <person name="Cros-Aarteil S."/>
            <person name="Calhoun S."/>
            <person name="Kuo A."/>
            <person name="Mondo S."/>
            <person name="Pangilinan J."/>
            <person name="Riley R."/>
            <person name="Labutti K."/>
            <person name="Andreopoulos B."/>
            <person name="Lipzen A."/>
            <person name="Chen C."/>
            <person name="Yanf M."/>
            <person name="Daum C."/>
            <person name="Ng V."/>
            <person name="Clum A."/>
            <person name="Steindorff A."/>
            <person name="Ohm R."/>
            <person name="Martin F."/>
            <person name="Silar P."/>
            <person name="Natvig D."/>
            <person name="Lalanne C."/>
            <person name="Gautier V."/>
            <person name="Ament-Velasquez S.L."/>
            <person name="Kruys A."/>
            <person name="Hutchinson M.I."/>
            <person name="Powell A.J."/>
            <person name="Barry K."/>
            <person name="Miller A.N."/>
            <person name="Grigoriev I.V."/>
            <person name="Debuchy R."/>
            <person name="Gladieux P."/>
            <person name="Thoren M.H."/>
            <person name="Johannesson H."/>
        </authorList>
    </citation>
    <scope>NUCLEOTIDE SEQUENCE</scope>
    <source>
        <strain evidence="4">CBS 560.94</strain>
    </source>
</reference>
<gene>
    <name evidence="4" type="ORF">B0H65DRAFT_22697</name>
</gene>
<feature type="compositionally biased region" description="Polar residues" evidence="3">
    <location>
        <begin position="811"/>
        <end position="824"/>
    </location>
</feature>
<feature type="compositionally biased region" description="Low complexity" evidence="3">
    <location>
        <begin position="358"/>
        <end position="373"/>
    </location>
</feature>
<feature type="region of interest" description="Disordered" evidence="3">
    <location>
        <begin position="966"/>
        <end position="1341"/>
    </location>
</feature>